<protein>
    <submittedName>
        <fullName evidence="2">Uncharacterized protein</fullName>
    </submittedName>
</protein>
<evidence type="ECO:0000256" key="1">
    <source>
        <dbReference type="SAM" id="MobiDB-lite"/>
    </source>
</evidence>
<feature type="region of interest" description="Disordered" evidence="1">
    <location>
        <begin position="224"/>
        <end position="245"/>
    </location>
</feature>
<dbReference type="PANTHER" id="PTHR35569">
    <property type="entry name" value="CYANAMIDE HYDRATASE DDI2-RELATED"/>
    <property type="match status" value="1"/>
</dbReference>
<keyword evidence="3" id="KW-1185">Reference proteome</keyword>
<name>A0AAW0CY70_9AGAR</name>
<proteinExistence type="predicted"/>
<organism evidence="2 3">
    <name type="scientific">Favolaschia claudopus</name>
    <dbReference type="NCBI Taxonomy" id="2862362"/>
    <lineage>
        <taxon>Eukaryota</taxon>
        <taxon>Fungi</taxon>
        <taxon>Dikarya</taxon>
        <taxon>Basidiomycota</taxon>
        <taxon>Agaricomycotina</taxon>
        <taxon>Agaricomycetes</taxon>
        <taxon>Agaricomycetidae</taxon>
        <taxon>Agaricales</taxon>
        <taxon>Marasmiineae</taxon>
        <taxon>Mycenaceae</taxon>
        <taxon>Favolaschia</taxon>
    </lineage>
</organism>
<reference evidence="2 3" key="1">
    <citation type="journal article" date="2024" name="J Genomics">
        <title>Draft genome sequencing and assembly of Favolaschia claudopus CIRM-BRFM 2984 isolated from oak limbs.</title>
        <authorList>
            <person name="Navarro D."/>
            <person name="Drula E."/>
            <person name="Chaduli D."/>
            <person name="Cazenave R."/>
            <person name="Ahrendt S."/>
            <person name="Wang J."/>
            <person name="Lipzen A."/>
            <person name="Daum C."/>
            <person name="Barry K."/>
            <person name="Grigoriev I.V."/>
            <person name="Favel A."/>
            <person name="Rosso M.N."/>
            <person name="Martin F."/>
        </authorList>
    </citation>
    <scope>NUCLEOTIDE SEQUENCE [LARGE SCALE GENOMIC DNA]</scope>
    <source>
        <strain evidence="2 3">CIRM-BRFM 2984</strain>
    </source>
</reference>
<evidence type="ECO:0000313" key="3">
    <source>
        <dbReference type="Proteomes" id="UP001362999"/>
    </source>
</evidence>
<sequence>MSGSGGPDLLTVADFTPTYVPFETLHAVPIDPIAEAASYALARKFSSQTIFFHVIAFDQLSLRLYHTTLLHDSDLGWSNGTEILNHPAHAMTFELHGAFIAFEHLQTASPNLDAVQLADIVQGITFHTSQWPSGSSSANQMLMFLSALFDVGVYNGTGLVGVDTTKLWHPKTVAEIEKAYPRGDFAEAGIAAIDRDLDEKPNCLVSHYPGGERALEKDFHVGPIVGPENQQRRSNVGGRYPPVRN</sequence>
<dbReference type="PANTHER" id="PTHR35569:SF1">
    <property type="entry name" value="CYANAMIDE HYDRATASE DDI2-RELATED"/>
    <property type="match status" value="1"/>
</dbReference>
<dbReference type="AlphaFoldDB" id="A0AAW0CY70"/>
<dbReference type="Proteomes" id="UP001362999">
    <property type="component" value="Unassembled WGS sequence"/>
</dbReference>
<evidence type="ECO:0000313" key="2">
    <source>
        <dbReference type="EMBL" id="KAK7043527.1"/>
    </source>
</evidence>
<accession>A0AAW0CY70</accession>
<gene>
    <name evidence="2" type="ORF">R3P38DRAFT_3441125</name>
</gene>
<dbReference type="EMBL" id="JAWWNJ010000012">
    <property type="protein sequence ID" value="KAK7043527.1"/>
    <property type="molecule type" value="Genomic_DNA"/>
</dbReference>
<comment type="caution">
    <text evidence="2">The sequence shown here is derived from an EMBL/GenBank/DDBJ whole genome shotgun (WGS) entry which is preliminary data.</text>
</comment>